<dbReference type="Pfam" id="PF00795">
    <property type="entry name" value="CN_hydrolase"/>
    <property type="match status" value="1"/>
</dbReference>
<evidence type="ECO:0000313" key="4">
    <source>
        <dbReference type="Proteomes" id="UP000061457"/>
    </source>
</evidence>
<evidence type="ECO:0000259" key="2">
    <source>
        <dbReference type="PROSITE" id="PS50263"/>
    </source>
</evidence>
<reference evidence="4" key="1">
    <citation type="submission" date="2015-11" db="EMBL/GenBank/DDBJ databases">
        <authorList>
            <person name="Kim K.M."/>
        </authorList>
    </citation>
    <scope>NUCLEOTIDE SEQUENCE [LARGE SCALE GENOMIC DNA]</scope>
    <source>
        <strain evidence="4">KCTC 12086</strain>
    </source>
</reference>
<dbReference type="PANTHER" id="PTHR23088:SF27">
    <property type="entry name" value="DEAMINATED GLUTATHIONE AMIDASE"/>
    <property type="match status" value="1"/>
</dbReference>
<dbReference type="InterPro" id="IPR036526">
    <property type="entry name" value="C-N_Hydrolase_sf"/>
</dbReference>
<gene>
    <name evidence="3" type="ORF">PP2015_230</name>
</gene>
<dbReference type="InterPro" id="IPR045254">
    <property type="entry name" value="Nit1/2_C-N_Hydrolase"/>
</dbReference>
<keyword evidence="4" id="KW-1185">Reference proteome</keyword>
<protein>
    <submittedName>
        <fullName evidence="3">Putative amidohydrolase</fullName>
    </submittedName>
</protein>
<dbReference type="Proteomes" id="UP000061457">
    <property type="component" value="Chromosome I"/>
</dbReference>
<name>A0A0S2JY61_9GAMM</name>
<dbReference type="PATRIC" id="fig|161398.10.peg.237"/>
<dbReference type="InterPro" id="IPR003010">
    <property type="entry name" value="C-N_Hydrolase"/>
</dbReference>
<dbReference type="CDD" id="cd07572">
    <property type="entry name" value="nit"/>
    <property type="match status" value="1"/>
</dbReference>
<keyword evidence="1 3" id="KW-0378">Hydrolase</keyword>
<proteinExistence type="predicted"/>
<evidence type="ECO:0000313" key="3">
    <source>
        <dbReference type="EMBL" id="ALO40757.1"/>
    </source>
</evidence>
<dbReference type="OrthoDB" id="5292474at2"/>
<dbReference type="RefSeq" id="WP_058028540.1">
    <property type="nucleotide sequence ID" value="NZ_CP013187.1"/>
</dbReference>
<feature type="domain" description="CN hydrolase" evidence="2">
    <location>
        <begin position="3"/>
        <end position="250"/>
    </location>
</feature>
<dbReference type="PROSITE" id="PS50263">
    <property type="entry name" value="CN_HYDROLASE"/>
    <property type="match status" value="1"/>
</dbReference>
<dbReference type="Gene3D" id="3.60.110.10">
    <property type="entry name" value="Carbon-nitrogen hydrolase"/>
    <property type="match status" value="1"/>
</dbReference>
<accession>A0A0S2JY61</accession>
<dbReference type="PANTHER" id="PTHR23088">
    <property type="entry name" value="NITRILASE-RELATED"/>
    <property type="match status" value="1"/>
</dbReference>
<dbReference type="SUPFAM" id="SSF56317">
    <property type="entry name" value="Carbon-nitrogen hydrolase"/>
    <property type="match status" value="1"/>
</dbReference>
<evidence type="ECO:0000256" key="1">
    <source>
        <dbReference type="ARBA" id="ARBA00022801"/>
    </source>
</evidence>
<sequence>MHPQAFIVQMCSTMSAEQNFNYLQQQLTQANLKQPTLVCLPETWLCFNKDGVTTLEQSKSNHLWVEKLAQLCRQFGIWLAAGTIALPSENTGKYHAASLLFNEQGEVVAQYNKIHLFDAQVQDGSGGYRESKFTQAGSDVVVVDSPFGRIGLSVCYDVRFAGLYQQMMALGADIILVPSAFTTVTGEAHWLPLLQARAIETQCYVLAAAQVGQHDNGRATYGHSVAISPWGEVLVNAKTELTNIECQLDLSELQQVRASLPVHQHNRFKSTFYE</sequence>
<dbReference type="STRING" id="161398.PP2015_230"/>
<dbReference type="AlphaFoldDB" id="A0A0S2JY61"/>
<organism evidence="3 4">
    <name type="scientific">Pseudoalteromonas phenolica</name>
    <dbReference type="NCBI Taxonomy" id="161398"/>
    <lineage>
        <taxon>Bacteria</taxon>
        <taxon>Pseudomonadati</taxon>
        <taxon>Pseudomonadota</taxon>
        <taxon>Gammaproteobacteria</taxon>
        <taxon>Alteromonadales</taxon>
        <taxon>Pseudoalteromonadaceae</taxon>
        <taxon>Pseudoalteromonas</taxon>
    </lineage>
</organism>
<dbReference type="EMBL" id="CP013187">
    <property type="protein sequence ID" value="ALO40757.1"/>
    <property type="molecule type" value="Genomic_DNA"/>
</dbReference>
<dbReference type="GO" id="GO:0016811">
    <property type="term" value="F:hydrolase activity, acting on carbon-nitrogen (but not peptide) bonds, in linear amides"/>
    <property type="evidence" value="ECO:0007669"/>
    <property type="project" value="InterPro"/>
</dbReference>
<dbReference type="KEGG" id="pphe:PP2015_230"/>